<proteinExistence type="predicted"/>
<dbReference type="EMBL" id="SRZC01000026">
    <property type="protein sequence ID" value="TGX80460.1"/>
    <property type="molecule type" value="Genomic_DNA"/>
</dbReference>
<evidence type="ECO:0000313" key="1">
    <source>
        <dbReference type="EMBL" id="TGX80460.1"/>
    </source>
</evidence>
<dbReference type="Proteomes" id="UP000308886">
    <property type="component" value="Unassembled WGS sequence"/>
</dbReference>
<keyword evidence="2" id="KW-1185">Reference proteome</keyword>
<organism evidence="1 2">
    <name type="scientific">Palleniella muris</name>
    <dbReference type="NCBI Taxonomy" id="3038145"/>
    <lineage>
        <taxon>Bacteria</taxon>
        <taxon>Pseudomonadati</taxon>
        <taxon>Bacteroidota</taxon>
        <taxon>Bacteroidia</taxon>
        <taxon>Bacteroidales</taxon>
        <taxon>Prevotellaceae</taxon>
        <taxon>Palleniella</taxon>
    </lineage>
</organism>
<name>A0AC61QM84_9BACT</name>
<reference evidence="1" key="1">
    <citation type="submission" date="2019-04" db="EMBL/GenBank/DDBJ databases">
        <title>Microbes associate with the intestines of laboratory mice.</title>
        <authorList>
            <person name="Navarre W."/>
            <person name="Wong E."/>
            <person name="Huang K."/>
            <person name="Tropini C."/>
            <person name="Ng K."/>
            <person name="Yu B."/>
        </authorList>
    </citation>
    <scope>NUCLEOTIDE SEQUENCE</scope>
    <source>
        <strain evidence="1">NM73_A23</strain>
    </source>
</reference>
<comment type="caution">
    <text evidence="1">The sequence shown here is derived from an EMBL/GenBank/DDBJ whole genome shotgun (WGS) entry which is preliminary data.</text>
</comment>
<gene>
    <name evidence="1" type="ORF">E5358_13080</name>
</gene>
<accession>A0AC61QM84</accession>
<evidence type="ECO:0000313" key="2">
    <source>
        <dbReference type="Proteomes" id="UP000308886"/>
    </source>
</evidence>
<protein>
    <submittedName>
        <fullName evidence="1">LysR family transcriptional regulator</fullName>
    </submittedName>
</protein>
<sequence>MELRHLKSFIALAKCLNFSEAARKMCVTQSTFSQTIKQLEDTLGSTLFFRNSHEVTLTEAGMELLPFAEKTVQAADDCAQRIEDLRGLRCGTLNIGVTHSFNMVMHETLKEFMRRYPNIRLNIIYKPMAEVIERLSLRELDFVLSFRPQGHYPKIESHILFEDSLSVIVRRDHPLARKSHVTIADLSGFPVALPAKGLQARNILDSIMPDTAELNVRVEMDEVTPLLRLVRNTGICTILSASATEDSEELRAIPINHEGCRMEGCVQMLKDRYKKEGAKEFIRILCETSLVKKRIGQWLG</sequence>